<dbReference type="PANTHER" id="PTHR12640:SF0">
    <property type="entry name" value="DOLICHYL-DIPHOSPHOOLIGOSACCHARIDE--PROTEIN GLYCOSYLTRANSFERASE SUBUNIT 2"/>
    <property type="match status" value="1"/>
</dbReference>
<evidence type="ECO:0000256" key="2">
    <source>
        <dbReference type="ARBA" id="ARBA00022692"/>
    </source>
</evidence>
<evidence type="ECO:0000259" key="8">
    <source>
        <dbReference type="Pfam" id="PF25147"/>
    </source>
</evidence>
<dbReference type="InterPro" id="IPR008814">
    <property type="entry name" value="Swp1"/>
</dbReference>
<reference evidence="9 10" key="1">
    <citation type="submission" date="2012-10" db="EMBL/GenBank/DDBJ databases">
        <title>Genome sequencing and analysis of entomopathogenic fungi Beauveria bassiana D1-5.</title>
        <authorList>
            <person name="Li Q."/>
            <person name="Wang L."/>
            <person name="Zhang Z."/>
            <person name="Wang Q."/>
            <person name="Ren J."/>
            <person name="Wang M."/>
            <person name="Xu W."/>
            <person name="Wang J."/>
            <person name="Lu Y."/>
            <person name="Du Q."/>
            <person name="Sun Z."/>
        </authorList>
    </citation>
    <scope>NUCLEOTIDE SEQUENCE [LARGE SCALE GENOMIC DNA]</scope>
    <source>
        <strain evidence="9 10">D1-5</strain>
    </source>
</reference>
<feature type="transmembrane region" description="Helical" evidence="7">
    <location>
        <begin position="291"/>
        <end position="314"/>
    </location>
</feature>
<dbReference type="GO" id="GO:0008250">
    <property type="term" value="C:oligosaccharyltransferase complex"/>
    <property type="evidence" value="ECO:0007669"/>
    <property type="project" value="InterPro"/>
</dbReference>
<dbReference type="OrthoDB" id="432292at2759"/>
<comment type="caution">
    <text evidence="9">The sequence shown here is derived from an EMBL/GenBank/DDBJ whole genome shotgun (WGS) entry which is preliminary data.</text>
</comment>
<dbReference type="PANTHER" id="PTHR12640">
    <property type="entry name" value="RIBOPHORIN II"/>
    <property type="match status" value="1"/>
</dbReference>
<keyword evidence="3" id="KW-0732">Signal</keyword>
<dbReference type="HOGENOM" id="CLU_051361_0_0_1"/>
<feature type="domain" description="Ribophorin II C-terminal" evidence="8">
    <location>
        <begin position="246"/>
        <end position="349"/>
    </location>
</feature>
<comment type="subcellular location">
    <subcellularLocation>
        <location evidence="1">Endoplasmic reticulum membrane</location>
        <topology evidence="1">Multi-pass membrane protein</topology>
    </subcellularLocation>
</comment>
<accession>A0A0A2VF74</accession>
<dbReference type="Proteomes" id="UP000030106">
    <property type="component" value="Unassembled WGS sequence"/>
</dbReference>
<evidence type="ECO:0000256" key="1">
    <source>
        <dbReference type="ARBA" id="ARBA00004477"/>
    </source>
</evidence>
<protein>
    <submittedName>
        <fullName evidence="9">Dolichyl-diphosphooligosaccharide--protein glycosyltransferase subunit 2</fullName>
    </submittedName>
</protein>
<keyword evidence="2 7" id="KW-0812">Transmembrane</keyword>
<dbReference type="GO" id="GO:0016740">
    <property type="term" value="F:transferase activity"/>
    <property type="evidence" value="ECO:0007669"/>
    <property type="project" value="UniProtKB-KW"/>
</dbReference>
<organism evidence="9 10">
    <name type="scientific">Beauveria bassiana D1-5</name>
    <dbReference type="NCBI Taxonomy" id="1245745"/>
    <lineage>
        <taxon>Eukaryota</taxon>
        <taxon>Fungi</taxon>
        <taxon>Dikarya</taxon>
        <taxon>Ascomycota</taxon>
        <taxon>Pezizomycotina</taxon>
        <taxon>Sordariomycetes</taxon>
        <taxon>Hypocreomycetidae</taxon>
        <taxon>Hypocreales</taxon>
        <taxon>Cordycipitaceae</taxon>
        <taxon>Beauveria</taxon>
    </lineage>
</organism>
<dbReference type="GO" id="GO:0006487">
    <property type="term" value="P:protein N-linked glycosylation"/>
    <property type="evidence" value="ECO:0007669"/>
    <property type="project" value="TreeGrafter"/>
</dbReference>
<evidence type="ECO:0000256" key="5">
    <source>
        <dbReference type="ARBA" id="ARBA00022989"/>
    </source>
</evidence>
<dbReference type="AlphaFoldDB" id="A0A0A2VF74"/>
<proteinExistence type="predicted"/>
<feature type="transmembrane region" description="Helical" evidence="7">
    <location>
        <begin position="320"/>
        <end position="342"/>
    </location>
</feature>
<sequence length="354" mass="38088">MHDDGEHLHMPTTKDWAKIVTAFAAEWLDLTGKLPQLASAREKRSRTETVPATERTDFAASAAAQWGFVDGSVTVAAKGGEGITEKFTSAAKAKTEVALGHASTLKLSLTAEEAGKAKRPHQAFLVLRETASGLEAPFPLTIKESGKGTVKLVWDNTSTMKAATRREKGTLFELDADQSQTQKDLPIQLLNSATPLEAKIVLGSFGSSKAIVASVFDINVVRDPSHVNTYEAPLRYGKRPEIHHIFRADPKNPPKIISLMFAGAVLAAIPVLFISWLALGANLSHASKALGAAPVSHAVFYGSIVAMEGVFFLYYSTWNLFQTLPAIVIVGIVAFLSGNSALGEVQRRRLAGER</sequence>
<keyword evidence="9" id="KW-0808">Transferase</keyword>
<keyword evidence="6 7" id="KW-0472">Membrane</keyword>
<dbReference type="InterPro" id="IPR056790">
    <property type="entry name" value="Ribophorin_II_C"/>
</dbReference>
<evidence type="ECO:0000313" key="9">
    <source>
        <dbReference type="EMBL" id="KGQ06178.1"/>
    </source>
</evidence>
<dbReference type="UniPathway" id="UPA00378"/>
<dbReference type="EMBL" id="ANFO01000851">
    <property type="protein sequence ID" value="KGQ06178.1"/>
    <property type="molecule type" value="Genomic_DNA"/>
</dbReference>
<gene>
    <name evidence="9" type="ORF">BBAD15_g8504</name>
</gene>
<name>A0A0A2VF74_BEABA</name>
<evidence type="ECO:0000313" key="10">
    <source>
        <dbReference type="Proteomes" id="UP000030106"/>
    </source>
</evidence>
<evidence type="ECO:0000256" key="6">
    <source>
        <dbReference type="ARBA" id="ARBA00023136"/>
    </source>
</evidence>
<evidence type="ECO:0000256" key="4">
    <source>
        <dbReference type="ARBA" id="ARBA00022824"/>
    </source>
</evidence>
<evidence type="ECO:0000256" key="3">
    <source>
        <dbReference type="ARBA" id="ARBA00022729"/>
    </source>
</evidence>
<evidence type="ECO:0000256" key="7">
    <source>
        <dbReference type="SAM" id="Phobius"/>
    </source>
</evidence>
<keyword evidence="5 7" id="KW-1133">Transmembrane helix</keyword>
<feature type="transmembrane region" description="Helical" evidence="7">
    <location>
        <begin position="256"/>
        <end position="279"/>
    </location>
</feature>
<dbReference type="STRING" id="1245745.A0A0A2VF74"/>
<dbReference type="Pfam" id="PF25147">
    <property type="entry name" value="Ribophorin_II_C"/>
    <property type="match status" value="1"/>
</dbReference>
<keyword evidence="4" id="KW-0256">Endoplasmic reticulum</keyword>